<dbReference type="OrthoDB" id="9000293at2759"/>
<feature type="domain" description="Carboxylesterase type B" evidence="2">
    <location>
        <begin position="1"/>
        <end position="72"/>
    </location>
</feature>
<evidence type="ECO:0000256" key="1">
    <source>
        <dbReference type="ARBA" id="ARBA00023180"/>
    </source>
</evidence>
<dbReference type="InterPro" id="IPR002018">
    <property type="entry name" value="CarbesteraseB"/>
</dbReference>
<sequence length="109" mass="12790">WHGSDHGLDIGFIFGAPFRDTYVSNASDSQLLNERRVSLSAMETVANFARYGNPGKQESIEWQPYYETNKKDIINPYFEFTRRYFSDSPFGVGFKYECNHFWHKYVLAN</sequence>
<accession>A0A7R9MHY6</accession>
<gene>
    <name evidence="3" type="ORF">ONB1V03_LOCUS17011</name>
</gene>
<dbReference type="Proteomes" id="UP000728032">
    <property type="component" value="Unassembled WGS sequence"/>
</dbReference>
<keyword evidence="4" id="KW-1185">Reference proteome</keyword>
<dbReference type="SUPFAM" id="SSF53474">
    <property type="entry name" value="alpha/beta-Hydrolases"/>
    <property type="match status" value="1"/>
</dbReference>
<evidence type="ECO:0000259" key="2">
    <source>
        <dbReference type="Pfam" id="PF00135"/>
    </source>
</evidence>
<dbReference type="AlphaFoldDB" id="A0A7R9MHY6"/>
<evidence type="ECO:0000313" key="3">
    <source>
        <dbReference type="EMBL" id="CAD7660443.1"/>
    </source>
</evidence>
<dbReference type="Pfam" id="PF00135">
    <property type="entry name" value="COesterase"/>
    <property type="match status" value="1"/>
</dbReference>
<keyword evidence="1" id="KW-0325">Glycoprotein</keyword>
<feature type="non-terminal residue" evidence="3">
    <location>
        <position position="109"/>
    </location>
</feature>
<dbReference type="EMBL" id="OC935065">
    <property type="protein sequence ID" value="CAD7660443.1"/>
    <property type="molecule type" value="Genomic_DNA"/>
</dbReference>
<dbReference type="InterPro" id="IPR029058">
    <property type="entry name" value="AB_hydrolase_fold"/>
</dbReference>
<dbReference type="EMBL" id="CAJPVJ010020240">
    <property type="protein sequence ID" value="CAG2177581.1"/>
    <property type="molecule type" value="Genomic_DNA"/>
</dbReference>
<evidence type="ECO:0000313" key="4">
    <source>
        <dbReference type="Proteomes" id="UP000728032"/>
    </source>
</evidence>
<protein>
    <recommendedName>
        <fullName evidence="2">Carboxylesterase type B domain-containing protein</fullName>
    </recommendedName>
</protein>
<organism evidence="3">
    <name type="scientific">Oppiella nova</name>
    <dbReference type="NCBI Taxonomy" id="334625"/>
    <lineage>
        <taxon>Eukaryota</taxon>
        <taxon>Metazoa</taxon>
        <taxon>Ecdysozoa</taxon>
        <taxon>Arthropoda</taxon>
        <taxon>Chelicerata</taxon>
        <taxon>Arachnida</taxon>
        <taxon>Acari</taxon>
        <taxon>Acariformes</taxon>
        <taxon>Sarcoptiformes</taxon>
        <taxon>Oribatida</taxon>
        <taxon>Brachypylina</taxon>
        <taxon>Oppioidea</taxon>
        <taxon>Oppiidae</taxon>
        <taxon>Oppiella</taxon>
    </lineage>
</organism>
<dbReference type="Gene3D" id="3.40.50.1820">
    <property type="entry name" value="alpha/beta hydrolase"/>
    <property type="match status" value="1"/>
</dbReference>
<name>A0A7R9MHY6_9ACAR</name>
<reference evidence="3" key="1">
    <citation type="submission" date="2020-11" db="EMBL/GenBank/DDBJ databases">
        <authorList>
            <person name="Tran Van P."/>
        </authorList>
    </citation>
    <scope>NUCLEOTIDE SEQUENCE</scope>
</reference>
<proteinExistence type="predicted"/>